<dbReference type="RefSeq" id="WP_221250259.1">
    <property type="nucleotide sequence ID" value="NZ_AP024355.1"/>
</dbReference>
<evidence type="ECO:0000313" key="2">
    <source>
        <dbReference type="Proteomes" id="UP001319827"/>
    </source>
</evidence>
<gene>
    <name evidence="1" type="ORF">DESUT3_39530</name>
</gene>
<sequence>MTIHDISVCISDTLPVFPGDPPPRLTPRQDDAGWRTTLLSLGSHTGTHLDAPAHLLEQGATLDAIPLERLIGPCRVADLAQFTGPIGAAELRRLKLKGNRRLLLRTRNSEFWGRRDFVPDYAGLTAEAAALLVDWGVNLVGIDYLSIEAAQGEGEVHRRLLEAGVVILEGLNLKGITAGDYELLCLPLKIAAADGAPCRAVLRSLDPPRGYPQHHTGWPP</sequence>
<dbReference type="EMBL" id="AP024355">
    <property type="protein sequence ID" value="BCR06884.1"/>
    <property type="molecule type" value="Genomic_DNA"/>
</dbReference>
<dbReference type="InterPro" id="IPR037175">
    <property type="entry name" value="KFase_sf"/>
</dbReference>
<keyword evidence="2" id="KW-1185">Reference proteome</keyword>
<proteinExistence type="predicted"/>
<accession>A0ABM8HY35</accession>
<dbReference type="InterPro" id="IPR007325">
    <property type="entry name" value="KFase/CYL"/>
</dbReference>
<name>A0ABM8HY35_9BACT</name>
<reference evidence="1 2" key="1">
    <citation type="journal article" date="2016" name="C (Basel)">
        <title>Selective Growth of and Electricity Production by Marine Exoelectrogenic Bacteria in Self-Aggregated Hydrogel of Microbially Reduced Graphene Oxide.</title>
        <authorList>
            <person name="Yoshida N."/>
            <person name="Goto Y."/>
            <person name="Miyata Y."/>
        </authorList>
    </citation>
    <scope>NUCLEOTIDE SEQUENCE [LARGE SCALE GENOMIC DNA]</scope>
    <source>
        <strain evidence="1 2">NIT-T3</strain>
    </source>
</reference>
<organism evidence="1 2">
    <name type="scientific">Desulfuromonas versatilis</name>
    <dbReference type="NCBI Taxonomy" id="2802975"/>
    <lineage>
        <taxon>Bacteria</taxon>
        <taxon>Pseudomonadati</taxon>
        <taxon>Thermodesulfobacteriota</taxon>
        <taxon>Desulfuromonadia</taxon>
        <taxon>Desulfuromonadales</taxon>
        <taxon>Desulfuromonadaceae</taxon>
        <taxon>Desulfuromonas</taxon>
    </lineage>
</organism>
<dbReference type="Pfam" id="PF04199">
    <property type="entry name" value="Cyclase"/>
    <property type="match status" value="1"/>
</dbReference>
<dbReference type="PANTHER" id="PTHR31118:SF32">
    <property type="entry name" value="KYNURENINE FORMAMIDASE"/>
    <property type="match status" value="1"/>
</dbReference>
<dbReference type="Proteomes" id="UP001319827">
    <property type="component" value="Chromosome"/>
</dbReference>
<dbReference type="SUPFAM" id="SSF102198">
    <property type="entry name" value="Putative cyclase"/>
    <property type="match status" value="1"/>
</dbReference>
<reference evidence="1 2" key="2">
    <citation type="journal article" date="2021" name="Int. J. Syst. Evol. Microbiol.">
        <title>Isolation and Polyphasic Characterization of Desulfuromonas versatilis sp. Nov., an Electrogenic Bacteria Capable of Versatile Metabolism Isolated from a Graphene Oxide-Reducing Enrichment Culture.</title>
        <authorList>
            <person name="Xie L."/>
            <person name="Yoshida N."/>
            <person name="Ishii S."/>
            <person name="Meng L."/>
        </authorList>
    </citation>
    <scope>NUCLEOTIDE SEQUENCE [LARGE SCALE GENOMIC DNA]</scope>
    <source>
        <strain evidence="1 2">NIT-T3</strain>
    </source>
</reference>
<evidence type="ECO:0000313" key="1">
    <source>
        <dbReference type="EMBL" id="BCR06884.1"/>
    </source>
</evidence>
<protein>
    <submittedName>
        <fullName evidence="1">Cyclase</fullName>
    </submittedName>
</protein>
<dbReference type="PANTHER" id="PTHR31118">
    <property type="entry name" value="CYCLASE-LIKE PROTEIN 2"/>
    <property type="match status" value="1"/>
</dbReference>
<dbReference type="Gene3D" id="3.50.30.50">
    <property type="entry name" value="Putative cyclase"/>
    <property type="match status" value="1"/>
</dbReference>